<dbReference type="AlphaFoldDB" id="A0AAE1A2A1"/>
<dbReference type="Proteomes" id="UP001283361">
    <property type="component" value="Unassembled WGS sequence"/>
</dbReference>
<evidence type="ECO:0000313" key="2">
    <source>
        <dbReference type="Proteomes" id="UP001283361"/>
    </source>
</evidence>
<proteinExistence type="predicted"/>
<comment type="caution">
    <text evidence="1">The sequence shown here is derived from an EMBL/GenBank/DDBJ whole genome shotgun (WGS) entry which is preliminary data.</text>
</comment>
<dbReference type="EMBL" id="JAWDGP010002824">
    <property type="protein sequence ID" value="KAK3779568.1"/>
    <property type="molecule type" value="Genomic_DNA"/>
</dbReference>
<name>A0AAE1A2A1_9GAST</name>
<sequence length="73" mass="7571">MEILSKFLAVDRATQSCPCGKTEAGSMIAAVNSVYPRALSPCLSLPPPSASAISMSFSDRHLALSPCLSLTAT</sequence>
<evidence type="ECO:0000313" key="1">
    <source>
        <dbReference type="EMBL" id="KAK3779568.1"/>
    </source>
</evidence>
<gene>
    <name evidence="1" type="ORF">RRG08_045313</name>
</gene>
<keyword evidence="2" id="KW-1185">Reference proteome</keyword>
<reference evidence="1" key="1">
    <citation type="journal article" date="2023" name="G3 (Bethesda)">
        <title>A reference genome for the long-term kleptoplast-retaining sea slug Elysia crispata morphotype clarki.</title>
        <authorList>
            <person name="Eastman K.E."/>
            <person name="Pendleton A.L."/>
            <person name="Shaikh M.A."/>
            <person name="Suttiyut T."/>
            <person name="Ogas R."/>
            <person name="Tomko P."/>
            <person name="Gavelis G."/>
            <person name="Widhalm J.R."/>
            <person name="Wisecaver J.H."/>
        </authorList>
    </citation>
    <scope>NUCLEOTIDE SEQUENCE</scope>
    <source>
        <strain evidence="1">ECLA1</strain>
    </source>
</reference>
<organism evidence="1 2">
    <name type="scientific">Elysia crispata</name>
    <name type="common">lettuce slug</name>
    <dbReference type="NCBI Taxonomy" id="231223"/>
    <lineage>
        <taxon>Eukaryota</taxon>
        <taxon>Metazoa</taxon>
        <taxon>Spiralia</taxon>
        <taxon>Lophotrochozoa</taxon>
        <taxon>Mollusca</taxon>
        <taxon>Gastropoda</taxon>
        <taxon>Heterobranchia</taxon>
        <taxon>Euthyneura</taxon>
        <taxon>Panpulmonata</taxon>
        <taxon>Sacoglossa</taxon>
        <taxon>Placobranchoidea</taxon>
        <taxon>Plakobranchidae</taxon>
        <taxon>Elysia</taxon>
    </lineage>
</organism>
<accession>A0AAE1A2A1</accession>
<protein>
    <submittedName>
        <fullName evidence="1">Uncharacterized protein</fullName>
    </submittedName>
</protein>